<dbReference type="InterPro" id="IPR036388">
    <property type="entry name" value="WH-like_DNA-bd_sf"/>
</dbReference>
<dbReference type="Proteomes" id="UP001074726">
    <property type="component" value="Unassembled WGS sequence"/>
</dbReference>
<evidence type="ECO:0000313" key="1">
    <source>
        <dbReference type="EMBL" id="MCY4725956.1"/>
    </source>
</evidence>
<protein>
    <recommendedName>
        <fullName evidence="3">SARP family transcriptional regulator</fullName>
    </recommendedName>
</protein>
<organism evidence="1 2">
    <name type="scientific">Nocardioides pini</name>
    <dbReference type="NCBI Taxonomy" id="2975053"/>
    <lineage>
        <taxon>Bacteria</taxon>
        <taxon>Bacillati</taxon>
        <taxon>Actinomycetota</taxon>
        <taxon>Actinomycetes</taxon>
        <taxon>Propionibacteriales</taxon>
        <taxon>Nocardioidaceae</taxon>
        <taxon>Nocardioides</taxon>
    </lineage>
</organism>
<keyword evidence="2" id="KW-1185">Reference proteome</keyword>
<evidence type="ECO:0008006" key="3">
    <source>
        <dbReference type="Google" id="ProtNLM"/>
    </source>
</evidence>
<gene>
    <name evidence="1" type="ORF">NYO98_06675</name>
</gene>
<name>A0ABT4CAU1_9ACTN</name>
<comment type="caution">
    <text evidence="1">The sequence shown here is derived from an EMBL/GenBank/DDBJ whole genome shotgun (WGS) entry which is preliminary data.</text>
</comment>
<reference evidence="1" key="1">
    <citation type="submission" date="2022-08" db="EMBL/GenBank/DDBJ databases">
        <title>Genome sequencing of Nocardioides sp. STR2.</title>
        <authorList>
            <person name="So Y."/>
        </authorList>
    </citation>
    <scope>NUCLEOTIDE SEQUENCE</scope>
    <source>
        <strain evidence="1">STR2</strain>
    </source>
</reference>
<dbReference type="RefSeq" id="WP_268110776.1">
    <property type="nucleotide sequence ID" value="NZ_JAPPUX010000002.1"/>
</dbReference>
<sequence length="175" mass="19351">MSVPIRVLGDWQLVGPDGESRAVRSAVQRLLAFLAVRGRVQQRAFVAGSLWPDSSDRRASANLRSTLWHARIESPGLVDGDGSTLWLCEGVLTDFDEATAVIRAVLLGEPVAPERLASLAGDVLPEWDDEWVVQVRFLHRQLRLLALERAGQRRHGDDHLATLTVTSDGRGRTDR</sequence>
<accession>A0ABT4CAU1</accession>
<dbReference type="Gene3D" id="1.10.10.10">
    <property type="entry name" value="Winged helix-like DNA-binding domain superfamily/Winged helix DNA-binding domain"/>
    <property type="match status" value="1"/>
</dbReference>
<evidence type="ECO:0000313" key="2">
    <source>
        <dbReference type="Proteomes" id="UP001074726"/>
    </source>
</evidence>
<proteinExistence type="predicted"/>
<dbReference type="EMBL" id="JAPPUX010000002">
    <property type="protein sequence ID" value="MCY4725956.1"/>
    <property type="molecule type" value="Genomic_DNA"/>
</dbReference>